<dbReference type="GO" id="GO:0030313">
    <property type="term" value="C:cell envelope"/>
    <property type="evidence" value="ECO:0007669"/>
    <property type="project" value="UniProtKB-SubCell"/>
</dbReference>
<reference evidence="9" key="1">
    <citation type="submission" date="2016-02" db="EMBL/GenBank/DDBJ databases">
        <authorList>
            <person name="Kaur G."/>
            <person name="Nair G.R."/>
            <person name="Mayilraj S."/>
        </authorList>
    </citation>
    <scope>NUCLEOTIDE SEQUENCE [LARGE SCALE GENOMIC DNA]</scope>
    <source>
        <strain evidence="9">GA-15</strain>
    </source>
</reference>
<evidence type="ECO:0000256" key="6">
    <source>
        <dbReference type="SAM" id="SignalP"/>
    </source>
</evidence>
<keyword evidence="9" id="KW-1185">Reference proteome</keyword>
<dbReference type="InterPro" id="IPR039424">
    <property type="entry name" value="SBP_5"/>
</dbReference>
<comment type="subcellular location">
    <subcellularLocation>
        <location evidence="1">Cell envelope</location>
    </subcellularLocation>
</comment>
<evidence type="ECO:0000256" key="5">
    <source>
        <dbReference type="SAM" id="MobiDB-lite"/>
    </source>
</evidence>
<name>A0A177IB51_9CORY</name>
<dbReference type="Gene3D" id="3.40.190.10">
    <property type="entry name" value="Periplasmic binding protein-like II"/>
    <property type="match status" value="1"/>
</dbReference>
<evidence type="ECO:0000313" key="9">
    <source>
        <dbReference type="Proteomes" id="UP000076947"/>
    </source>
</evidence>
<evidence type="ECO:0000313" key="8">
    <source>
        <dbReference type="EMBL" id="OAH26058.1"/>
    </source>
</evidence>
<dbReference type="SUPFAM" id="SSF53850">
    <property type="entry name" value="Periplasmic binding protein-like II"/>
    <property type="match status" value="1"/>
</dbReference>
<gene>
    <name evidence="8" type="ORF">AYJ05_01020</name>
</gene>
<dbReference type="PANTHER" id="PTHR30290">
    <property type="entry name" value="PERIPLASMIC BINDING COMPONENT OF ABC TRANSPORTER"/>
    <property type="match status" value="1"/>
</dbReference>
<feature type="compositionally biased region" description="Low complexity" evidence="5">
    <location>
        <begin position="30"/>
        <end position="50"/>
    </location>
</feature>
<feature type="domain" description="Solute-binding protein family 5" evidence="7">
    <location>
        <begin position="94"/>
        <end position="473"/>
    </location>
</feature>
<dbReference type="GO" id="GO:0015833">
    <property type="term" value="P:peptide transport"/>
    <property type="evidence" value="ECO:0007669"/>
    <property type="project" value="TreeGrafter"/>
</dbReference>
<accession>A0A177IB51</accession>
<dbReference type="EMBL" id="LSTQ01000024">
    <property type="protein sequence ID" value="OAH26058.1"/>
    <property type="molecule type" value="Genomic_DNA"/>
</dbReference>
<dbReference type="RefSeq" id="WP_066840356.1">
    <property type="nucleotide sequence ID" value="NZ_CAMNZH010000066.1"/>
</dbReference>
<dbReference type="Gene3D" id="3.10.105.10">
    <property type="entry name" value="Dipeptide-binding Protein, Domain 3"/>
    <property type="match status" value="1"/>
</dbReference>
<dbReference type="AlphaFoldDB" id="A0A177IB51"/>
<proteinExistence type="inferred from homology"/>
<dbReference type="GO" id="GO:0042597">
    <property type="term" value="C:periplasmic space"/>
    <property type="evidence" value="ECO:0007669"/>
    <property type="project" value="UniProtKB-ARBA"/>
</dbReference>
<dbReference type="InterPro" id="IPR030678">
    <property type="entry name" value="Peptide/Ni-bd"/>
</dbReference>
<dbReference type="PROSITE" id="PS51257">
    <property type="entry name" value="PROKAR_LIPOPROTEIN"/>
    <property type="match status" value="1"/>
</dbReference>
<dbReference type="OrthoDB" id="7888869at2"/>
<evidence type="ECO:0000259" key="7">
    <source>
        <dbReference type="Pfam" id="PF00496"/>
    </source>
</evidence>
<dbReference type="Pfam" id="PF00496">
    <property type="entry name" value="SBP_bac_5"/>
    <property type="match status" value="1"/>
</dbReference>
<organism evidence="8 9">
    <name type="scientific">Corynebacterium stationis</name>
    <dbReference type="NCBI Taxonomy" id="1705"/>
    <lineage>
        <taxon>Bacteria</taxon>
        <taxon>Bacillati</taxon>
        <taxon>Actinomycetota</taxon>
        <taxon>Actinomycetes</taxon>
        <taxon>Mycobacteriales</taxon>
        <taxon>Corynebacteriaceae</taxon>
        <taxon>Corynebacterium</taxon>
    </lineage>
</organism>
<feature type="region of interest" description="Disordered" evidence="5">
    <location>
        <begin position="29"/>
        <end position="50"/>
    </location>
</feature>
<feature type="signal peptide" evidence="6">
    <location>
        <begin position="1"/>
        <end position="27"/>
    </location>
</feature>
<comment type="caution">
    <text evidence="8">The sequence shown here is derived from an EMBL/GenBank/DDBJ whole genome shotgun (WGS) entry which is preliminary data.</text>
</comment>
<dbReference type="STRING" id="1705.CA21670_02530"/>
<protein>
    <submittedName>
        <fullName evidence="8">Peptide ABC transporter substrate-binding protein</fullName>
    </submittedName>
</protein>
<dbReference type="GO" id="GO:0043190">
    <property type="term" value="C:ATP-binding cassette (ABC) transporter complex"/>
    <property type="evidence" value="ECO:0007669"/>
    <property type="project" value="InterPro"/>
</dbReference>
<dbReference type="Proteomes" id="UP000076947">
    <property type="component" value="Unassembled WGS sequence"/>
</dbReference>
<sequence length="551" mass="59859">MTSSRRRAKFLAPAFALMTGLALTACASTGEDSGSNDASGDSGAESSSGALVVGTTDKITRLDPAASYDNGTSQVARQVYGYLMESEPGSEDPTPVPSLAESGEFTSPGEFTVKLKEGLTFANGNELTSSDVKFSFDRQIAIDDPNGPASLLGNLESVDTPDDLTVVFNLKQENDQTWVGVLNSPAGPIVDEEVFSADSVLDNQEVVDAEPFAGQYTISNFSENELISYTPVDTYQGVLGEAQNDGIDVRYYADASNMKLDIEQNNIDAAYRSLSATDIEDLRNADGVQVIDGPGGEIRYIVFNFNTQPFGATTEEADEDKARAVRQAVAASIDRAAIAKDIYRDTFAPLYSAIPDAMIGATEPVKDMYLTSDGGPDVDKAKQILEDAGITETVNLALQYNPDHYGPSSGDEYAMIRSQLEDTGLFTVDLQSTEWVQYQKDRVQDVYPLYQLGWFPDFSDPDNFLTPFFTKDNFLGNHFDNDEADALIRQQAVTEDQAEREELLGQAQEMMAEELSTVPLLQGRQFAFAAEGVEGVVLDASYLFRYGSLSK</sequence>
<evidence type="ECO:0000256" key="1">
    <source>
        <dbReference type="ARBA" id="ARBA00004196"/>
    </source>
</evidence>
<feature type="chain" id="PRO_5008063709" evidence="6">
    <location>
        <begin position="28"/>
        <end position="551"/>
    </location>
</feature>
<evidence type="ECO:0000256" key="4">
    <source>
        <dbReference type="ARBA" id="ARBA00022729"/>
    </source>
</evidence>
<comment type="similarity">
    <text evidence="2">Belongs to the bacterial solute-binding protein 5 family.</text>
</comment>
<dbReference type="PANTHER" id="PTHR30290:SF10">
    <property type="entry name" value="PERIPLASMIC OLIGOPEPTIDE-BINDING PROTEIN-RELATED"/>
    <property type="match status" value="1"/>
</dbReference>
<dbReference type="PIRSF" id="PIRSF002741">
    <property type="entry name" value="MppA"/>
    <property type="match status" value="1"/>
</dbReference>
<evidence type="ECO:0000256" key="3">
    <source>
        <dbReference type="ARBA" id="ARBA00022448"/>
    </source>
</evidence>
<dbReference type="GO" id="GO:1904680">
    <property type="term" value="F:peptide transmembrane transporter activity"/>
    <property type="evidence" value="ECO:0007669"/>
    <property type="project" value="TreeGrafter"/>
</dbReference>
<evidence type="ECO:0000256" key="2">
    <source>
        <dbReference type="ARBA" id="ARBA00005695"/>
    </source>
</evidence>
<dbReference type="InterPro" id="IPR000914">
    <property type="entry name" value="SBP_5_dom"/>
</dbReference>
<keyword evidence="4 6" id="KW-0732">Signal</keyword>
<keyword evidence="3" id="KW-0813">Transport</keyword>